<dbReference type="InterPro" id="IPR019251">
    <property type="entry name" value="DUF2231_TM"/>
</dbReference>
<keyword evidence="4" id="KW-1185">Reference proteome</keyword>
<keyword evidence="1" id="KW-0472">Membrane</keyword>
<protein>
    <recommendedName>
        <fullName evidence="2">DUF2231 domain-containing protein</fullName>
    </recommendedName>
</protein>
<feature type="transmembrane region" description="Helical" evidence="1">
    <location>
        <begin position="96"/>
        <end position="114"/>
    </location>
</feature>
<evidence type="ECO:0000313" key="4">
    <source>
        <dbReference type="Proteomes" id="UP000276888"/>
    </source>
</evidence>
<dbReference type="AlphaFoldDB" id="A0A3S9W7M2"/>
<dbReference type="RefSeq" id="WP_127094820.1">
    <property type="nucleotide sequence ID" value="NZ_CP031423.1"/>
</dbReference>
<reference evidence="3 4" key="1">
    <citation type="submission" date="2018-08" db="EMBL/GenBank/DDBJ databases">
        <title>Microbacterium lemovicicum sp. nov., a bacterium isolated from a natural uranium-rich soil.</title>
        <authorList>
            <person name="ORTET P."/>
        </authorList>
    </citation>
    <scope>NUCLEOTIDE SEQUENCE [LARGE SCALE GENOMIC DNA]</scope>
    <source>
        <strain evidence="3 4">Viu22</strain>
    </source>
</reference>
<evidence type="ECO:0000256" key="1">
    <source>
        <dbReference type="SAM" id="Phobius"/>
    </source>
</evidence>
<dbReference type="OrthoDB" id="9795104at2"/>
<feature type="transmembrane region" description="Helical" evidence="1">
    <location>
        <begin position="121"/>
        <end position="142"/>
    </location>
</feature>
<evidence type="ECO:0000313" key="3">
    <source>
        <dbReference type="EMBL" id="AZS36082.1"/>
    </source>
</evidence>
<proteinExistence type="predicted"/>
<gene>
    <name evidence="3" type="ORF">CVS47_00681</name>
</gene>
<dbReference type="Pfam" id="PF09990">
    <property type="entry name" value="DUF2231"/>
    <property type="match status" value="1"/>
</dbReference>
<dbReference type="Proteomes" id="UP000276888">
    <property type="component" value="Chromosome"/>
</dbReference>
<feature type="transmembrane region" description="Helical" evidence="1">
    <location>
        <begin position="27"/>
        <end position="49"/>
    </location>
</feature>
<accession>A0A3S9W7M2</accession>
<feature type="domain" description="DUF2231" evidence="2">
    <location>
        <begin position="21"/>
        <end position="155"/>
    </location>
</feature>
<feature type="transmembrane region" description="Helical" evidence="1">
    <location>
        <begin position="61"/>
        <end position="84"/>
    </location>
</feature>
<dbReference type="EMBL" id="CP031423">
    <property type="protein sequence ID" value="AZS36082.1"/>
    <property type="molecule type" value="Genomic_DNA"/>
</dbReference>
<sequence>MAHPPPARSKYPRSPIAGPYGHPFHPIAIIIPIGAWVAAIIFDILALTGDDASAFAVGARILIIIGLIGSVAAALLGVIDWFGLPPGTTARATGTTHMVLNLAVMCLFLVSLLLRDSDDVVPMMAFLASVAGIVLLAASGWLGGKLAHTFGVRVADERTQAEGYEPLP</sequence>
<evidence type="ECO:0000259" key="2">
    <source>
        <dbReference type="Pfam" id="PF09990"/>
    </source>
</evidence>
<keyword evidence="1" id="KW-1133">Transmembrane helix</keyword>
<name>A0A3S9W7M2_9MICO</name>
<keyword evidence="1" id="KW-0812">Transmembrane</keyword>
<dbReference type="KEGG" id="mlv:CVS47_00681"/>
<organism evidence="3 4">
    <name type="scientific">Microbacterium lemovicicum</name>
    <dbReference type="NCBI Taxonomy" id="1072463"/>
    <lineage>
        <taxon>Bacteria</taxon>
        <taxon>Bacillati</taxon>
        <taxon>Actinomycetota</taxon>
        <taxon>Actinomycetes</taxon>
        <taxon>Micrococcales</taxon>
        <taxon>Microbacteriaceae</taxon>
        <taxon>Microbacterium</taxon>
    </lineage>
</organism>